<comment type="caution">
    <text evidence="11">The sequence shown here is derived from an EMBL/GenBank/DDBJ whole genome shotgun (WGS) entry which is preliminary data.</text>
</comment>
<dbReference type="InterPro" id="IPR011527">
    <property type="entry name" value="ABC1_TM_dom"/>
</dbReference>
<dbReference type="GO" id="GO:0005324">
    <property type="term" value="F:long-chain fatty acid transmembrane transporter activity"/>
    <property type="evidence" value="ECO:0007669"/>
    <property type="project" value="TreeGrafter"/>
</dbReference>
<evidence type="ECO:0000256" key="7">
    <source>
        <dbReference type="ARBA" id="ARBA00023136"/>
    </source>
</evidence>
<dbReference type="SMART" id="SM00382">
    <property type="entry name" value="AAA"/>
    <property type="match status" value="1"/>
</dbReference>
<evidence type="ECO:0000256" key="2">
    <source>
        <dbReference type="ARBA" id="ARBA00022448"/>
    </source>
</evidence>
<reference evidence="11 12" key="1">
    <citation type="journal article" date="2018" name="MBio">
        <title>Comparative Genomics Reveals the Core Gene Toolbox for the Fungus-Insect Symbiosis.</title>
        <authorList>
            <person name="Wang Y."/>
            <person name="Stata M."/>
            <person name="Wang W."/>
            <person name="Stajich J.E."/>
            <person name="White M.M."/>
            <person name="Moncalvo J.M."/>
        </authorList>
    </citation>
    <scope>NUCLEOTIDE SEQUENCE [LARGE SCALE GENOMIC DNA]</scope>
    <source>
        <strain evidence="11 12">SWE-8-4</strain>
    </source>
</reference>
<dbReference type="Gene3D" id="3.40.50.300">
    <property type="entry name" value="P-loop containing nucleotide triphosphate hydrolases"/>
    <property type="match status" value="1"/>
</dbReference>
<protein>
    <recommendedName>
        <fullName evidence="13">ABC transporter domain-containing protein</fullName>
    </recommendedName>
</protein>
<sequence>MLNFDNKPKNALSNKKKVAYVSFIAGALPNYQFKINFKGLKNFKRVVSSTLTYGKAFMDESWYYNIKTLCILLFLGNVAYQFAAYFSGLLSSEFYLVLLSADKSGYFKLLIKSVFIVLICAFLLALNNFLSGSIQAKARTILTMYTQENYIKKNVLNTLNFQKKIDNPDQRITQDIDKLSASFMNVITKTIISPAVIIYYSIRTWLITGYYGPLSIYLYFIIGSVFSILLVPIVASKIYNLEKAEGFFRNQHVKIRDSAEEISFMGGEDNANKEVNKYMKALYFYQKTVVIFTFPIYSPLSYAIIGIAVFAGFYDDKNPSEQANIISKSSFMSMYLIFSFTQVLETASEFAKLVGYSVRITQLWDELEKINLAVNTGYIKKSPDNIIEMNNLEIATPAGTTLISNLTLKIETGQNLLITGPNGCGKTSIIRALVGIWKPTEGNVYLPFKNGVPDLYILPQQNMLVNGSLADQITYPERLSNIAMSNDFNNKMVKIIQTVGLSHLLKPEFFAKIVTDDQVYSYETEYDDESTFNVKYSFTTWQNILSPGEQQKLSLARIFYRAPRYAILDESTSSLDIKSEETIYTELIKMNVTLISISHRKSLEKFHRSILNIEQHGRFSIDSN</sequence>
<dbReference type="OrthoDB" id="422637at2759"/>
<gene>
    <name evidence="11" type="ORF">BB561_000551</name>
</gene>
<dbReference type="GO" id="GO:0005778">
    <property type="term" value="C:peroxisomal membrane"/>
    <property type="evidence" value="ECO:0007669"/>
    <property type="project" value="TreeGrafter"/>
</dbReference>
<keyword evidence="4" id="KW-0547">Nucleotide-binding</keyword>
<feature type="transmembrane region" description="Helical" evidence="8">
    <location>
        <begin position="109"/>
        <end position="130"/>
    </location>
</feature>
<dbReference type="Pfam" id="PF00005">
    <property type="entry name" value="ABC_tran"/>
    <property type="match status" value="1"/>
</dbReference>
<dbReference type="STRING" id="133385.A0A2T9YYQ9"/>
<feature type="transmembrane region" description="Helical" evidence="8">
    <location>
        <begin position="68"/>
        <end position="89"/>
    </location>
</feature>
<keyword evidence="2" id="KW-0813">Transport</keyword>
<evidence type="ECO:0000256" key="1">
    <source>
        <dbReference type="ARBA" id="ARBA00008575"/>
    </source>
</evidence>
<dbReference type="GO" id="GO:0006635">
    <property type="term" value="P:fatty acid beta-oxidation"/>
    <property type="evidence" value="ECO:0007669"/>
    <property type="project" value="TreeGrafter"/>
</dbReference>
<dbReference type="GO" id="GO:0140359">
    <property type="term" value="F:ABC-type transporter activity"/>
    <property type="evidence" value="ECO:0007669"/>
    <property type="project" value="InterPro"/>
</dbReference>
<evidence type="ECO:0000256" key="3">
    <source>
        <dbReference type="ARBA" id="ARBA00022692"/>
    </source>
</evidence>
<dbReference type="GO" id="GO:0042760">
    <property type="term" value="P:very long-chain fatty acid catabolic process"/>
    <property type="evidence" value="ECO:0007669"/>
    <property type="project" value="TreeGrafter"/>
</dbReference>
<accession>A0A2T9YYQ9</accession>
<name>A0A2T9YYQ9_9FUNG</name>
<feature type="domain" description="ABC transporter" evidence="9">
    <location>
        <begin position="387"/>
        <end position="623"/>
    </location>
</feature>
<dbReference type="EMBL" id="MBFR01000012">
    <property type="protein sequence ID" value="PVU97447.1"/>
    <property type="molecule type" value="Genomic_DNA"/>
</dbReference>
<dbReference type="InterPro" id="IPR027417">
    <property type="entry name" value="P-loop_NTPase"/>
</dbReference>
<dbReference type="SUPFAM" id="SSF90123">
    <property type="entry name" value="ABC transporter transmembrane region"/>
    <property type="match status" value="1"/>
</dbReference>
<evidence type="ECO:0000256" key="8">
    <source>
        <dbReference type="SAM" id="Phobius"/>
    </source>
</evidence>
<dbReference type="InterPro" id="IPR050835">
    <property type="entry name" value="ABC_transporter_sub-D"/>
</dbReference>
<dbReference type="InterPro" id="IPR036640">
    <property type="entry name" value="ABC1_TM_sf"/>
</dbReference>
<dbReference type="Proteomes" id="UP000245383">
    <property type="component" value="Unassembled WGS sequence"/>
</dbReference>
<evidence type="ECO:0008006" key="13">
    <source>
        <dbReference type="Google" id="ProtNLM"/>
    </source>
</evidence>
<evidence type="ECO:0000313" key="11">
    <source>
        <dbReference type="EMBL" id="PVU97447.1"/>
    </source>
</evidence>
<dbReference type="InterPro" id="IPR017871">
    <property type="entry name" value="ABC_transporter-like_CS"/>
</dbReference>
<dbReference type="AlphaFoldDB" id="A0A2T9YYQ9"/>
<keyword evidence="6 8" id="KW-1133">Transmembrane helix</keyword>
<dbReference type="GO" id="GO:0005524">
    <property type="term" value="F:ATP binding"/>
    <property type="evidence" value="ECO:0007669"/>
    <property type="project" value="UniProtKB-KW"/>
</dbReference>
<comment type="similarity">
    <text evidence="1">Belongs to the ABC transporter superfamily. ABCD family. Peroxisomal fatty acyl CoA transporter (TC 3.A.1.203) subfamily.</text>
</comment>
<feature type="transmembrane region" description="Helical" evidence="8">
    <location>
        <begin position="289"/>
        <end position="314"/>
    </location>
</feature>
<evidence type="ECO:0000256" key="6">
    <source>
        <dbReference type="ARBA" id="ARBA00022989"/>
    </source>
</evidence>
<keyword evidence="5" id="KW-0067">ATP-binding</keyword>
<proteinExistence type="inferred from homology"/>
<dbReference type="PROSITE" id="PS50893">
    <property type="entry name" value="ABC_TRANSPORTER_2"/>
    <property type="match status" value="1"/>
</dbReference>
<dbReference type="PANTHER" id="PTHR11384:SF59">
    <property type="entry name" value="LYSOSOMAL COBALAMIN TRANSPORTER ABCD4"/>
    <property type="match status" value="1"/>
</dbReference>
<keyword evidence="7 8" id="KW-0472">Membrane</keyword>
<dbReference type="SUPFAM" id="SSF52540">
    <property type="entry name" value="P-loop containing nucleoside triphosphate hydrolases"/>
    <property type="match status" value="1"/>
</dbReference>
<evidence type="ECO:0000259" key="9">
    <source>
        <dbReference type="PROSITE" id="PS50893"/>
    </source>
</evidence>
<dbReference type="GO" id="GO:0016887">
    <property type="term" value="F:ATP hydrolysis activity"/>
    <property type="evidence" value="ECO:0007669"/>
    <property type="project" value="InterPro"/>
</dbReference>
<evidence type="ECO:0000256" key="4">
    <source>
        <dbReference type="ARBA" id="ARBA00022741"/>
    </source>
</evidence>
<dbReference type="PROSITE" id="PS50929">
    <property type="entry name" value="ABC_TM1F"/>
    <property type="match status" value="1"/>
</dbReference>
<dbReference type="PROSITE" id="PS00211">
    <property type="entry name" value="ABC_TRANSPORTER_1"/>
    <property type="match status" value="1"/>
</dbReference>
<dbReference type="InterPro" id="IPR003593">
    <property type="entry name" value="AAA+_ATPase"/>
</dbReference>
<dbReference type="GO" id="GO:0007031">
    <property type="term" value="P:peroxisome organization"/>
    <property type="evidence" value="ECO:0007669"/>
    <property type="project" value="TreeGrafter"/>
</dbReference>
<evidence type="ECO:0000256" key="5">
    <source>
        <dbReference type="ARBA" id="ARBA00022840"/>
    </source>
</evidence>
<dbReference type="PANTHER" id="PTHR11384">
    <property type="entry name" value="ATP-BINDING CASSETTE, SUB-FAMILY D MEMBER"/>
    <property type="match status" value="1"/>
</dbReference>
<dbReference type="Pfam" id="PF06472">
    <property type="entry name" value="ABC_membrane_2"/>
    <property type="match status" value="1"/>
</dbReference>
<keyword evidence="12" id="KW-1185">Reference proteome</keyword>
<dbReference type="CDD" id="cd03223">
    <property type="entry name" value="ABCD_peroxisomal_ALDP"/>
    <property type="match status" value="1"/>
</dbReference>
<dbReference type="Gene3D" id="1.20.1560.10">
    <property type="entry name" value="ABC transporter type 1, transmembrane domain"/>
    <property type="match status" value="1"/>
</dbReference>
<dbReference type="GO" id="GO:0015910">
    <property type="term" value="P:long-chain fatty acid import into peroxisome"/>
    <property type="evidence" value="ECO:0007669"/>
    <property type="project" value="TreeGrafter"/>
</dbReference>
<keyword evidence="3 8" id="KW-0812">Transmembrane</keyword>
<feature type="transmembrane region" description="Helical" evidence="8">
    <location>
        <begin position="214"/>
        <end position="235"/>
    </location>
</feature>
<feature type="domain" description="ABC transmembrane type-1" evidence="10">
    <location>
        <begin position="71"/>
        <end position="352"/>
    </location>
</feature>
<feature type="transmembrane region" description="Helical" evidence="8">
    <location>
        <begin position="181"/>
        <end position="202"/>
    </location>
</feature>
<dbReference type="InterPro" id="IPR003439">
    <property type="entry name" value="ABC_transporter-like_ATP-bd"/>
</dbReference>
<evidence type="ECO:0000313" key="12">
    <source>
        <dbReference type="Proteomes" id="UP000245383"/>
    </source>
</evidence>
<organism evidence="11 12">
    <name type="scientific">Smittium simulii</name>
    <dbReference type="NCBI Taxonomy" id="133385"/>
    <lineage>
        <taxon>Eukaryota</taxon>
        <taxon>Fungi</taxon>
        <taxon>Fungi incertae sedis</taxon>
        <taxon>Zoopagomycota</taxon>
        <taxon>Kickxellomycotina</taxon>
        <taxon>Harpellomycetes</taxon>
        <taxon>Harpellales</taxon>
        <taxon>Legeriomycetaceae</taxon>
        <taxon>Smittium</taxon>
    </lineage>
</organism>
<evidence type="ECO:0000259" key="10">
    <source>
        <dbReference type="PROSITE" id="PS50929"/>
    </source>
</evidence>